<dbReference type="InterPro" id="IPR019533">
    <property type="entry name" value="Peptidase_S26"/>
</dbReference>
<reference evidence="2 3" key="1">
    <citation type="submission" date="2018-10" db="EMBL/GenBank/DDBJ databases">
        <title>A high-quality apple genome assembly.</title>
        <authorList>
            <person name="Hu J."/>
        </authorList>
    </citation>
    <scope>NUCLEOTIDE SEQUENCE [LARGE SCALE GENOMIC DNA]</scope>
    <source>
        <strain evidence="3">cv. HFTH1</strain>
        <tissue evidence="2">Young leaf</tissue>
    </source>
</reference>
<keyword evidence="3" id="KW-1185">Reference proteome</keyword>
<dbReference type="SUPFAM" id="SSF51306">
    <property type="entry name" value="LexA/Signal peptidase"/>
    <property type="match status" value="1"/>
</dbReference>
<dbReference type="STRING" id="3750.A0A498IWA5"/>
<feature type="region of interest" description="Disordered" evidence="1">
    <location>
        <begin position="25"/>
        <end position="46"/>
    </location>
</feature>
<dbReference type="Proteomes" id="UP000290289">
    <property type="component" value="Chromosome 10"/>
</dbReference>
<comment type="caution">
    <text evidence="2">The sequence shown here is derived from an EMBL/GenBank/DDBJ whole genome shotgun (WGS) entry which is preliminary data.</text>
</comment>
<dbReference type="GO" id="GO:0004252">
    <property type="term" value="F:serine-type endopeptidase activity"/>
    <property type="evidence" value="ECO:0007669"/>
    <property type="project" value="InterPro"/>
</dbReference>
<dbReference type="AlphaFoldDB" id="A0A498IWA5"/>
<dbReference type="GO" id="GO:0006465">
    <property type="term" value="P:signal peptide processing"/>
    <property type="evidence" value="ECO:0007669"/>
    <property type="project" value="InterPro"/>
</dbReference>
<sequence length="110" mass="12439">MALGYMRQFLASEAFENAGREVSDVIPSHQHTPPHRRSMLRSQHAPDHRPCRCLAERAGSTESVSKILSWYGPLRFLGRPSPRGHVWVEGNNIYDSHDSRSFGPVPFSLI</sequence>
<proteinExistence type="predicted"/>
<evidence type="ECO:0000256" key="1">
    <source>
        <dbReference type="SAM" id="MobiDB-lite"/>
    </source>
</evidence>
<dbReference type="CDD" id="cd06530">
    <property type="entry name" value="S26_SPase_I"/>
    <property type="match status" value="1"/>
</dbReference>
<gene>
    <name evidence="2" type="ORF">DVH24_017457</name>
</gene>
<accession>A0A498IWA5</accession>
<dbReference type="Gene3D" id="2.10.109.10">
    <property type="entry name" value="Umud Fragment, subunit A"/>
    <property type="match status" value="1"/>
</dbReference>
<evidence type="ECO:0000313" key="2">
    <source>
        <dbReference type="EMBL" id="RXH86404.1"/>
    </source>
</evidence>
<organism evidence="2 3">
    <name type="scientific">Malus domestica</name>
    <name type="common">Apple</name>
    <name type="synonym">Pyrus malus</name>
    <dbReference type="NCBI Taxonomy" id="3750"/>
    <lineage>
        <taxon>Eukaryota</taxon>
        <taxon>Viridiplantae</taxon>
        <taxon>Streptophyta</taxon>
        <taxon>Embryophyta</taxon>
        <taxon>Tracheophyta</taxon>
        <taxon>Spermatophyta</taxon>
        <taxon>Magnoliopsida</taxon>
        <taxon>eudicotyledons</taxon>
        <taxon>Gunneridae</taxon>
        <taxon>Pentapetalae</taxon>
        <taxon>rosids</taxon>
        <taxon>fabids</taxon>
        <taxon>Rosales</taxon>
        <taxon>Rosaceae</taxon>
        <taxon>Amygdaloideae</taxon>
        <taxon>Maleae</taxon>
        <taxon>Malus</taxon>
    </lineage>
</organism>
<name>A0A498IWA5_MALDO</name>
<dbReference type="EMBL" id="RDQH01000336">
    <property type="protein sequence ID" value="RXH86404.1"/>
    <property type="molecule type" value="Genomic_DNA"/>
</dbReference>
<dbReference type="InterPro" id="IPR036286">
    <property type="entry name" value="LexA/Signal_pep-like_sf"/>
</dbReference>
<protein>
    <submittedName>
        <fullName evidence="2">Uncharacterized protein</fullName>
    </submittedName>
</protein>
<evidence type="ECO:0000313" key="3">
    <source>
        <dbReference type="Proteomes" id="UP000290289"/>
    </source>
</evidence>